<proteinExistence type="predicted"/>
<dbReference type="Pfam" id="PF01042">
    <property type="entry name" value="Ribonuc_L-PSP"/>
    <property type="match status" value="1"/>
</dbReference>
<reference evidence="1 2" key="1">
    <citation type="submission" date="2017-05" db="EMBL/GenBank/DDBJ databases">
        <authorList>
            <person name="Song R."/>
            <person name="Chenine A.L."/>
            <person name="Ruprecht R.M."/>
        </authorList>
    </citation>
    <scope>NUCLEOTIDE SEQUENCE [LARGE SCALE GENOMIC DNA]</scope>
    <source>
        <strain evidence="1 2">CECT 8489</strain>
    </source>
</reference>
<dbReference type="Proteomes" id="UP000201838">
    <property type="component" value="Unassembled WGS sequence"/>
</dbReference>
<dbReference type="EMBL" id="FXXQ01000007">
    <property type="protein sequence ID" value="SMX24086.1"/>
    <property type="molecule type" value="Genomic_DNA"/>
</dbReference>
<dbReference type="SUPFAM" id="SSF55298">
    <property type="entry name" value="YjgF-like"/>
    <property type="match status" value="1"/>
</dbReference>
<organism evidence="1 2">
    <name type="scientific">Boseongicola aestuarii</name>
    <dbReference type="NCBI Taxonomy" id="1470561"/>
    <lineage>
        <taxon>Bacteria</taxon>
        <taxon>Pseudomonadati</taxon>
        <taxon>Pseudomonadota</taxon>
        <taxon>Alphaproteobacteria</taxon>
        <taxon>Rhodobacterales</taxon>
        <taxon>Paracoccaceae</taxon>
        <taxon>Boseongicola</taxon>
    </lineage>
</organism>
<dbReference type="InterPro" id="IPR006175">
    <property type="entry name" value="YjgF/YER057c/UK114"/>
</dbReference>
<name>A0A238J0D1_9RHOB</name>
<keyword evidence="2" id="KW-1185">Reference proteome</keyword>
<protein>
    <submittedName>
        <fullName evidence="1">RutC family protein</fullName>
    </submittedName>
</protein>
<dbReference type="CDD" id="cd00448">
    <property type="entry name" value="YjgF_YER057c_UK114_family"/>
    <property type="match status" value="1"/>
</dbReference>
<dbReference type="AlphaFoldDB" id="A0A238J0D1"/>
<gene>
    <name evidence="1" type="ORF">BOA8489_02202</name>
</gene>
<dbReference type="InterPro" id="IPR035959">
    <property type="entry name" value="RutC-like_sf"/>
</dbReference>
<evidence type="ECO:0000313" key="2">
    <source>
        <dbReference type="Proteomes" id="UP000201838"/>
    </source>
</evidence>
<evidence type="ECO:0000313" key="1">
    <source>
        <dbReference type="EMBL" id="SMX24086.1"/>
    </source>
</evidence>
<dbReference type="PANTHER" id="PTHR43857:SF1">
    <property type="entry name" value="YJGH FAMILY PROTEIN"/>
    <property type="match status" value="1"/>
</dbReference>
<accession>A0A238J0D1</accession>
<dbReference type="PANTHER" id="PTHR43857">
    <property type="entry name" value="BLR7761 PROTEIN"/>
    <property type="match status" value="1"/>
</dbReference>
<sequence>MPPRRPPSGVFAQSLLTYARFAHPLSIGRVQSFELAPVFATLQPCGMRELNPKTIAPPFARYAHGVEVPAGYALVFTSGQLGVSEGGSVPEDADAQATICFGNIDAILGEAGATRADVVRINAFVTDRKYMAGYMAARDRWLADVSRLPASTLVIVNGFTRAEFKVEIEVIAAVPAARA</sequence>
<dbReference type="Gene3D" id="3.30.1330.40">
    <property type="entry name" value="RutC-like"/>
    <property type="match status" value="1"/>
</dbReference>